<dbReference type="InterPro" id="IPR025987">
    <property type="entry name" value="GW_dom"/>
</dbReference>
<keyword evidence="2" id="KW-0812">Transmembrane</keyword>
<sequence length="601" mass="69222">MEKQNKNMAFWMLCVILMGIFSSISTYFLLMNWQAKEQNFKQENETTNQEYSINLDPDAGILVEHLKSGQATQNNSNPADRQYLEEEDNDILLETMPWFYYSPNVALVSPSSKAFQYPTIESEPINGFSWRENRHGKFLFQFDQPYTGWHDDQEFGWRYYKEGKDVPELHQSESTAKRWLSYSHLMHGLLPQPAKKYFFLTHTSDYQQHFDDYDIEYSILYKNPNSMVLTSPPGTLHSSIKALTSEFVEFPMDVTEEVTTVNGVWLHVYNGYEELGWVKKDSSYQDYVLTHYSERGLLDAVEETLIEYSEYVSGTVGTSFVNNETMAQVSVNNQIFFPASTQKIYVLGELYHQYKTGELAPEQEVYLTEDNRVPGAGIIQGYPVGSPFTIDYLVDLVAIYSDNTAANTLIETVGGGERITPHMHQLGLYDTYVDGKYYHSETNGLFQTSPGDSARFFALLYNNRVNGEPWDEMLIEKFFMNTHNFLRWHVPEDTTAWNKSGLGGTEQNDVATFVTPYGSYSLSAYTEEPWNYDSIGSELAQLSSAVMETFNQYRQKLWETVEDPEAYMEELINNNSLANESENTEAREETDNLLPEEEANN</sequence>
<dbReference type="GO" id="GO:0016787">
    <property type="term" value="F:hydrolase activity"/>
    <property type="evidence" value="ECO:0007669"/>
    <property type="project" value="UniProtKB-KW"/>
</dbReference>
<dbReference type="Pfam" id="PF13457">
    <property type="entry name" value="GW"/>
    <property type="match status" value="1"/>
</dbReference>
<feature type="transmembrane region" description="Helical" evidence="2">
    <location>
        <begin position="9"/>
        <end position="30"/>
    </location>
</feature>
<proteinExistence type="predicted"/>
<dbReference type="PANTHER" id="PTHR35333:SF3">
    <property type="entry name" value="BETA-LACTAMASE-TYPE TRANSPEPTIDASE FOLD CONTAINING PROTEIN"/>
    <property type="match status" value="1"/>
</dbReference>
<name>A0ABS0LRP4_9LACT</name>
<dbReference type="Proteomes" id="UP000721415">
    <property type="component" value="Unassembled WGS sequence"/>
</dbReference>
<reference evidence="5 6" key="1">
    <citation type="submission" date="2020-07" db="EMBL/GenBank/DDBJ databases">
        <title>Facklamia lactis sp. nov., isolated from raw milk.</title>
        <authorList>
            <person name="Doll E.V."/>
            <person name="Huptas C."/>
            <person name="Staib L."/>
            <person name="Wenning M."/>
            <person name="Scherer S."/>
        </authorList>
    </citation>
    <scope>NUCLEOTIDE SEQUENCE [LARGE SCALE GENOMIC DNA]</scope>
    <source>
        <strain evidence="5 6">DSM 111018</strain>
    </source>
</reference>
<keyword evidence="5" id="KW-0378">Hydrolase</keyword>
<dbReference type="Pfam" id="PF13354">
    <property type="entry name" value="Beta-lactamase2"/>
    <property type="match status" value="1"/>
</dbReference>
<dbReference type="SUPFAM" id="SSF82057">
    <property type="entry name" value="Prokaryotic SH3-related domain"/>
    <property type="match status" value="1"/>
</dbReference>
<evidence type="ECO:0000313" key="5">
    <source>
        <dbReference type="EMBL" id="MBG9986842.1"/>
    </source>
</evidence>
<evidence type="ECO:0000256" key="1">
    <source>
        <dbReference type="SAM" id="MobiDB-lite"/>
    </source>
</evidence>
<evidence type="ECO:0000259" key="4">
    <source>
        <dbReference type="Pfam" id="PF13457"/>
    </source>
</evidence>
<organism evidence="5 6">
    <name type="scientific">Facklamia lactis</name>
    <dbReference type="NCBI Taxonomy" id="2749967"/>
    <lineage>
        <taxon>Bacteria</taxon>
        <taxon>Bacillati</taxon>
        <taxon>Bacillota</taxon>
        <taxon>Bacilli</taxon>
        <taxon>Lactobacillales</taxon>
        <taxon>Aerococcaceae</taxon>
        <taxon>Facklamia</taxon>
    </lineage>
</organism>
<evidence type="ECO:0000256" key="2">
    <source>
        <dbReference type="SAM" id="Phobius"/>
    </source>
</evidence>
<dbReference type="SUPFAM" id="SSF56601">
    <property type="entry name" value="beta-lactamase/transpeptidase-like"/>
    <property type="match status" value="1"/>
</dbReference>
<dbReference type="PANTHER" id="PTHR35333">
    <property type="entry name" value="BETA-LACTAMASE"/>
    <property type="match status" value="1"/>
</dbReference>
<keyword evidence="2" id="KW-0472">Membrane</keyword>
<dbReference type="RefSeq" id="WP_197115752.1">
    <property type="nucleotide sequence ID" value="NZ_JACBXQ010000004.1"/>
</dbReference>
<feature type="region of interest" description="Disordered" evidence="1">
    <location>
        <begin position="575"/>
        <end position="601"/>
    </location>
</feature>
<dbReference type="InterPro" id="IPR045155">
    <property type="entry name" value="Beta-lactam_cat"/>
</dbReference>
<evidence type="ECO:0000313" key="6">
    <source>
        <dbReference type="Proteomes" id="UP000721415"/>
    </source>
</evidence>
<protein>
    <submittedName>
        <fullName evidence="5">Class A beta-lactamase-related serine hydrolase</fullName>
    </submittedName>
</protein>
<keyword evidence="6" id="KW-1185">Reference proteome</keyword>
<dbReference type="InterPro" id="IPR012338">
    <property type="entry name" value="Beta-lactam/transpept-like"/>
</dbReference>
<accession>A0ABS0LRP4</accession>
<evidence type="ECO:0000259" key="3">
    <source>
        <dbReference type="Pfam" id="PF13354"/>
    </source>
</evidence>
<comment type="caution">
    <text evidence="5">The sequence shown here is derived from an EMBL/GenBank/DDBJ whole genome shotgun (WGS) entry which is preliminary data.</text>
</comment>
<gene>
    <name evidence="5" type="ORF">HZY91_08015</name>
</gene>
<keyword evidence="2" id="KW-1133">Transmembrane helix</keyword>
<feature type="domain" description="GW" evidence="4">
    <location>
        <begin position="222"/>
        <end position="281"/>
    </location>
</feature>
<dbReference type="EMBL" id="JACBXQ010000004">
    <property type="protein sequence ID" value="MBG9986842.1"/>
    <property type="molecule type" value="Genomic_DNA"/>
</dbReference>
<dbReference type="InterPro" id="IPR000871">
    <property type="entry name" value="Beta-lactam_class-A"/>
</dbReference>
<feature type="domain" description="Beta-lactamase class A catalytic" evidence="3">
    <location>
        <begin position="321"/>
        <end position="525"/>
    </location>
</feature>
<dbReference type="Gene3D" id="3.40.710.10">
    <property type="entry name" value="DD-peptidase/beta-lactamase superfamily"/>
    <property type="match status" value="1"/>
</dbReference>